<dbReference type="EMBL" id="JBBMEW010000008">
    <property type="protein sequence ID" value="MEQ2527298.1"/>
    <property type="molecule type" value="Genomic_DNA"/>
</dbReference>
<dbReference type="Proteomes" id="UP001439875">
    <property type="component" value="Unassembled WGS sequence"/>
</dbReference>
<evidence type="ECO:0000313" key="2">
    <source>
        <dbReference type="Proteomes" id="UP001439875"/>
    </source>
</evidence>
<sequence>MKIWKLFSILSIALILLFQAGCSDSSSSSSGEKDGVVTLKFWDMHTDAEKAFFEDLVKEYNAANEGKVKIEYTAFNQSDYSNTKLPVAFANDEGPDVFMVSPGDFTKYAESNILADLNSYFPEGAKEDFLPASLEAVTYDGKTLALPYELELLGLYYNKKMLANAGVEVPKTWDELKVAAEKLTTSDVAGLVLPTDKAAYLNFIWYPFLWQQGGNVLNEDGTKSTFNSPEVAKALDYWGSFFKDGQAPTKLQYGPWDAGNLGTGSAAMSIVGTWLVPVLEKDYADTEFGLAPIPVPEGGKPATDAGGWKMAVNANSEHVDEAAKFIMWCFAEDKSRPLKWATEVKFAYSPRISVVEEGQAIYDKGLRKVFTEEIYDSAIPEPRFGPEIVDAVGEAMQQVMFGNVSGEDAAEEAHKKIEEALNK</sequence>
<evidence type="ECO:0000313" key="1">
    <source>
        <dbReference type="EMBL" id="MEQ2527298.1"/>
    </source>
</evidence>
<proteinExistence type="predicted"/>
<keyword evidence="2" id="KW-1185">Reference proteome</keyword>
<name>A0ACC6SB94_9BACI</name>
<accession>A0ACC6SB94</accession>
<gene>
    <name evidence="1" type="ORF">WMO40_11335</name>
</gene>
<protein>
    <submittedName>
        <fullName evidence="1">Sugar ABC transporter substrate-binding protein</fullName>
    </submittedName>
</protein>
<reference evidence="1" key="1">
    <citation type="submission" date="2024-03" db="EMBL/GenBank/DDBJ databases">
        <title>Human intestinal bacterial collection.</title>
        <authorList>
            <person name="Pauvert C."/>
            <person name="Hitch T.C.A."/>
            <person name="Clavel T."/>
        </authorList>
    </citation>
    <scope>NUCLEOTIDE SEQUENCE</scope>
    <source>
        <strain evidence="1">CLA-AA-H227</strain>
    </source>
</reference>
<organism evidence="1 2">
    <name type="scientific">Robertmurraya yapensis</name>
    <name type="common">ex Hitch et al 2024</name>
    <dbReference type="NCBI Taxonomy" id="3133160"/>
    <lineage>
        <taxon>Bacteria</taxon>
        <taxon>Bacillati</taxon>
        <taxon>Bacillota</taxon>
        <taxon>Bacilli</taxon>
        <taxon>Bacillales</taxon>
        <taxon>Bacillaceae</taxon>
        <taxon>Robertmurraya</taxon>
    </lineage>
</organism>
<comment type="caution">
    <text evidence="1">The sequence shown here is derived from an EMBL/GenBank/DDBJ whole genome shotgun (WGS) entry which is preliminary data.</text>
</comment>